<name>A0AAD7ZZ64_DIPPU</name>
<proteinExistence type="predicted"/>
<dbReference type="AlphaFoldDB" id="A0AAD7ZZ64"/>
<accession>A0AAD7ZZ64</accession>
<organism evidence="1 2">
    <name type="scientific">Diploptera punctata</name>
    <name type="common">Pacific beetle cockroach</name>
    <dbReference type="NCBI Taxonomy" id="6984"/>
    <lineage>
        <taxon>Eukaryota</taxon>
        <taxon>Metazoa</taxon>
        <taxon>Ecdysozoa</taxon>
        <taxon>Arthropoda</taxon>
        <taxon>Hexapoda</taxon>
        <taxon>Insecta</taxon>
        <taxon>Pterygota</taxon>
        <taxon>Neoptera</taxon>
        <taxon>Polyneoptera</taxon>
        <taxon>Dictyoptera</taxon>
        <taxon>Blattodea</taxon>
        <taxon>Blaberoidea</taxon>
        <taxon>Blaberidae</taxon>
        <taxon>Diplopterinae</taxon>
        <taxon>Diploptera</taxon>
    </lineage>
</organism>
<evidence type="ECO:0000313" key="1">
    <source>
        <dbReference type="EMBL" id="KAJ9589111.1"/>
    </source>
</evidence>
<dbReference type="EMBL" id="JASPKZ010005279">
    <property type="protein sequence ID" value="KAJ9589111.1"/>
    <property type="molecule type" value="Genomic_DNA"/>
</dbReference>
<dbReference type="Proteomes" id="UP001233999">
    <property type="component" value="Unassembled WGS sequence"/>
</dbReference>
<reference evidence="1" key="1">
    <citation type="journal article" date="2023" name="IScience">
        <title>Live-bearing cockroach genome reveals convergent evolutionary mechanisms linked to viviparity in insects and beyond.</title>
        <authorList>
            <person name="Fouks B."/>
            <person name="Harrison M.C."/>
            <person name="Mikhailova A.A."/>
            <person name="Marchal E."/>
            <person name="English S."/>
            <person name="Carruthers M."/>
            <person name="Jennings E.C."/>
            <person name="Chiamaka E.L."/>
            <person name="Frigard R.A."/>
            <person name="Pippel M."/>
            <person name="Attardo G.M."/>
            <person name="Benoit J.B."/>
            <person name="Bornberg-Bauer E."/>
            <person name="Tobe S.S."/>
        </authorList>
    </citation>
    <scope>NUCLEOTIDE SEQUENCE</scope>
    <source>
        <strain evidence="1">Stay&amp;Tobe</strain>
    </source>
</reference>
<gene>
    <name evidence="1" type="ORF">L9F63_017615</name>
</gene>
<feature type="non-terminal residue" evidence="1">
    <location>
        <position position="1"/>
    </location>
</feature>
<keyword evidence="2" id="KW-1185">Reference proteome</keyword>
<reference evidence="1" key="2">
    <citation type="submission" date="2023-05" db="EMBL/GenBank/DDBJ databases">
        <authorList>
            <person name="Fouks B."/>
        </authorList>
    </citation>
    <scope>NUCLEOTIDE SEQUENCE</scope>
    <source>
        <strain evidence="1">Stay&amp;Tobe</strain>
        <tissue evidence="1">Testes</tissue>
    </source>
</reference>
<protein>
    <submittedName>
        <fullName evidence="1">Uncharacterized protein</fullName>
    </submittedName>
</protein>
<evidence type="ECO:0000313" key="2">
    <source>
        <dbReference type="Proteomes" id="UP001233999"/>
    </source>
</evidence>
<feature type="non-terminal residue" evidence="1">
    <location>
        <position position="129"/>
    </location>
</feature>
<sequence length="129" mass="14072">NVLDPPYVLEFGRKFVCCTPNTRLILSVVPCTYGKKAVPKVCSFFSDVLGAFPARLNTLFTAYDLGLLITTTSRNDYKSIINITGERGDPIGAPSSLTDVAGNVQHSSLEGRRFLCKVYQESSSSLFSP</sequence>
<comment type="caution">
    <text evidence="1">The sequence shown here is derived from an EMBL/GenBank/DDBJ whole genome shotgun (WGS) entry which is preliminary data.</text>
</comment>